<sequence length="183" mass="19466">MLHYILRKKLPIHSKPSFCSQAKRNRCRRPYCRGALVSSVKPSSANTPRNRMLSSHLSPKISNGCTRVAHALYTGVKSSKCPAARLLSSNSDELGLFPGSTAAPTVCTAPFSSACTPEAAACTPANAFSGASPCKEDCSCDSCFAAPPCTSESYTSPGQVSAHPHYRKSLCSSKPTRPFHEAL</sequence>
<reference evidence="1" key="1">
    <citation type="submission" date="2021-01" db="EMBL/GenBank/DDBJ databases">
        <authorList>
            <person name="Corre E."/>
            <person name="Pelletier E."/>
            <person name="Niang G."/>
            <person name="Scheremetjew M."/>
            <person name="Finn R."/>
            <person name="Kale V."/>
            <person name="Holt S."/>
            <person name="Cochrane G."/>
            <person name="Meng A."/>
            <person name="Brown T."/>
            <person name="Cohen L."/>
        </authorList>
    </citation>
    <scope>NUCLEOTIDE SEQUENCE</scope>
    <source>
        <strain evidence="1">CCMP1320</strain>
    </source>
</reference>
<dbReference type="EMBL" id="HBIP01020931">
    <property type="protein sequence ID" value="CAE0497400.1"/>
    <property type="molecule type" value="Transcribed_RNA"/>
</dbReference>
<dbReference type="AlphaFoldDB" id="A0A7S3QYV9"/>
<evidence type="ECO:0000313" key="1">
    <source>
        <dbReference type="EMBL" id="CAE0497400.1"/>
    </source>
</evidence>
<protein>
    <submittedName>
        <fullName evidence="1">Uncharacterized protein</fullName>
    </submittedName>
</protein>
<organism evidence="1">
    <name type="scientific">Dunaliella tertiolecta</name>
    <name type="common">Green alga</name>
    <dbReference type="NCBI Taxonomy" id="3047"/>
    <lineage>
        <taxon>Eukaryota</taxon>
        <taxon>Viridiplantae</taxon>
        <taxon>Chlorophyta</taxon>
        <taxon>core chlorophytes</taxon>
        <taxon>Chlorophyceae</taxon>
        <taxon>CS clade</taxon>
        <taxon>Chlamydomonadales</taxon>
        <taxon>Dunaliellaceae</taxon>
        <taxon>Dunaliella</taxon>
    </lineage>
</organism>
<name>A0A7S3QYV9_DUNTE</name>
<gene>
    <name evidence="1" type="ORF">DTER00134_LOCUS12473</name>
</gene>
<accession>A0A7S3QYV9</accession>
<proteinExistence type="predicted"/>